<feature type="compositionally biased region" description="Basic and acidic residues" evidence="1">
    <location>
        <begin position="44"/>
        <end position="53"/>
    </location>
</feature>
<evidence type="ECO:0000256" key="1">
    <source>
        <dbReference type="SAM" id="MobiDB-lite"/>
    </source>
</evidence>
<proteinExistence type="predicted"/>
<reference evidence="2" key="1">
    <citation type="submission" date="2020-02" db="EMBL/GenBank/DDBJ databases">
        <authorList>
            <person name="Meier V. D."/>
        </authorList>
    </citation>
    <scope>NUCLEOTIDE SEQUENCE</scope>
    <source>
        <strain evidence="2">AVDCRST_MAG32</strain>
    </source>
</reference>
<protein>
    <submittedName>
        <fullName evidence="2">Uncharacterized protein</fullName>
    </submittedName>
</protein>
<feature type="region of interest" description="Disordered" evidence="1">
    <location>
        <begin position="1"/>
        <end position="53"/>
    </location>
</feature>
<evidence type="ECO:0000313" key="2">
    <source>
        <dbReference type="EMBL" id="CAA9366916.1"/>
    </source>
</evidence>
<dbReference type="EMBL" id="CADCUM010000004">
    <property type="protein sequence ID" value="CAA9366916.1"/>
    <property type="molecule type" value="Genomic_DNA"/>
</dbReference>
<gene>
    <name evidence="2" type="ORF">AVDCRST_MAG32-73</name>
</gene>
<organism evidence="2">
    <name type="scientific">uncultured Nocardioides sp</name>
    <dbReference type="NCBI Taxonomy" id="198441"/>
    <lineage>
        <taxon>Bacteria</taxon>
        <taxon>Bacillati</taxon>
        <taxon>Actinomycetota</taxon>
        <taxon>Actinomycetes</taxon>
        <taxon>Propionibacteriales</taxon>
        <taxon>Nocardioidaceae</taxon>
        <taxon>Nocardioides</taxon>
        <taxon>environmental samples</taxon>
    </lineage>
</organism>
<name>A0A6J4MTL5_9ACTN</name>
<accession>A0A6J4MTL5</accession>
<dbReference type="AlphaFoldDB" id="A0A6J4MTL5"/>
<sequence>GKPRSRGTGRPGHRRRQRSRPCRLPRPGPARCDGAGRGHRRPGGRADDQAGSV</sequence>
<feature type="non-terminal residue" evidence="2">
    <location>
        <position position="53"/>
    </location>
</feature>
<feature type="non-terminal residue" evidence="2">
    <location>
        <position position="1"/>
    </location>
</feature>
<feature type="compositionally biased region" description="Basic residues" evidence="1">
    <location>
        <begin position="1"/>
        <end position="23"/>
    </location>
</feature>